<keyword evidence="3 5" id="KW-1133">Transmembrane helix</keyword>
<dbReference type="PANTHER" id="PTHR30249">
    <property type="entry name" value="PUTATIVE SEROTONIN TRANSPORTER"/>
    <property type="match status" value="1"/>
</dbReference>
<evidence type="ECO:0000256" key="3">
    <source>
        <dbReference type="ARBA" id="ARBA00022989"/>
    </source>
</evidence>
<reference evidence="6 7" key="1">
    <citation type="submission" date="2024-04" db="EMBL/GenBank/DDBJ databases">
        <title>Draft genome sequence of Sessilibacter corallicola NBRC 116591.</title>
        <authorList>
            <person name="Miyakawa T."/>
            <person name="Kusuya Y."/>
            <person name="Miura T."/>
        </authorList>
    </citation>
    <scope>NUCLEOTIDE SEQUENCE [LARGE SCALE GENOMIC DNA]</scope>
    <source>
        <strain evidence="6 7">KU-00831-HH</strain>
    </source>
</reference>
<feature type="transmembrane region" description="Helical" evidence="5">
    <location>
        <begin position="71"/>
        <end position="89"/>
    </location>
</feature>
<dbReference type="RefSeq" id="WP_233088006.1">
    <property type="nucleotide sequence ID" value="NZ_BAABWN010000009.1"/>
</dbReference>
<feature type="transmembrane region" description="Helical" evidence="5">
    <location>
        <begin position="39"/>
        <end position="59"/>
    </location>
</feature>
<evidence type="ECO:0000256" key="5">
    <source>
        <dbReference type="SAM" id="Phobius"/>
    </source>
</evidence>
<keyword evidence="4 5" id="KW-0472">Membrane</keyword>
<evidence type="ECO:0000313" key="7">
    <source>
        <dbReference type="Proteomes" id="UP001465153"/>
    </source>
</evidence>
<dbReference type="Pfam" id="PF04172">
    <property type="entry name" value="LrgB"/>
    <property type="match status" value="1"/>
</dbReference>
<organism evidence="6 7">
    <name type="scientific">Sessilibacter corallicola</name>
    <dbReference type="NCBI Taxonomy" id="2904075"/>
    <lineage>
        <taxon>Bacteria</taxon>
        <taxon>Pseudomonadati</taxon>
        <taxon>Pseudomonadota</taxon>
        <taxon>Gammaproteobacteria</taxon>
        <taxon>Cellvibrionales</taxon>
        <taxon>Cellvibrionaceae</taxon>
        <taxon>Sessilibacter</taxon>
    </lineage>
</organism>
<protein>
    <submittedName>
        <fullName evidence="6">LrgB family protein</fullName>
    </submittedName>
</protein>
<feature type="transmembrane region" description="Helical" evidence="5">
    <location>
        <begin position="15"/>
        <end position="32"/>
    </location>
</feature>
<evidence type="ECO:0000256" key="1">
    <source>
        <dbReference type="ARBA" id="ARBA00004141"/>
    </source>
</evidence>
<keyword evidence="2 5" id="KW-0812">Transmembrane</keyword>
<feature type="transmembrane region" description="Helical" evidence="5">
    <location>
        <begin position="210"/>
        <end position="232"/>
    </location>
</feature>
<dbReference type="PANTHER" id="PTHR30249:SF0">
    <property type="entry name" value="PLASTIDAL GLYCOLATE_GLYCERATE TRANSLOCATOR 1, CHLOROPLASTIC"/>
    <property type="match status" value="1"/>
</dbReference>
<evidence type="ECO:0000313" key="6">
    <source>
        <dbReference type="EMBL" id="GAA6169084.1"/>
    </source>
</evidence>
<dbReference type="InterPro" id="IPR007300">
    <property type="entry name" value="CidB/LrgB"/>
</dbReference>
<sequence>MTFDPAIQEILETPLFSVFITLLGFQLGFMAYERVGRKVWMHPVLAGSFLVAGFIAITPMEFETYKQGSTLLVYFLGTVSVALAVPLRLELKALRGLVIPASLMIIVASVIAPLSALGFAWLFGGDTEILVSMMTKTVTSPMAYGIAESIGGIVALSTAITVFTGVVGALLGPPIFKWVGLSDDRLQGLLLGTLAHGVGTMRGFEISVRCGALAGLSMGITGTVSAFVLPYMHSLLF</sequence>
<dbReference type="Proteomes" id="UP001465153">
    <property type="component" value="Unassembled WGS sequence"/>
</dbReference>
<comment type="caution">
    <text evidence="6">The sequence shown here is derived from an EMBL/GenBank/DDBJ whole genome shotgun (WGS) entry which is preliminary data.</text>
</comment>
<accession>A0ABQ0ABQ6</accession>
<gene>
    <name evidence="6" type="ORF">NBRC116591_28950</name>
</gene>
<comment type="subcellular location">
    <subcellularLocation>
        <location evidence="1">Membrane</location>
        <topology evidence="1">Multi-pass membrane protein</topology>
    </subcellularLocation>
</comment>
<dbReference type="EMBL" id="BAABWN010000009">
    <property type="protein sequence ID" value="GAA6169084.1"/>
    <property type="molecule type" value="Genomic_DNA"/>
</dbReference>
<evidence type="ECO:0000256" key="2">
    <source>
        <dbReference type="ARBA" id="ARBA00022692"/>
    </source>
</evidence>
<proteinExistence type="predicted"/>
<keyword evidence="7" id="KW-1185">Reference proteome</keyword>
<name>A0ABQ0ABQ6_9GAMM</name>
<feature type="transmembrane region" description="Helical" evidence="5">
    <location>
        <begin position="101"/>
        <end position="123"/>
    </location>
</feature>
<evidence type="ECO:0000256" key="4">
    <source>
        <dbReference type="ARBA" id="ARBA00023136"/>
    </source>
</evidence>
<feature type="transmembrane region" description="Helical" evidence="5">
    <location>
        <begin position="143"/>
        <end position="171"/>
    </location>
</feature>